<proteinExistence type="predicted"/>
<gene>
    <name evidence="2" type="ORF">OCS65_18520</name>
</gene>
<name>A0AA46NYZ1_9NOCA</name>
<dbReference type="InterPro" id="IPR002925">
    <property type="entry name" value="Dienelactn_hydro"/>
</dbReference>
<keyword evidence="2" id="KW-0378">Hydrolase</keyword>
<dbReference type="InterPro" id="IPR051049">
    <property type="entry name" value="Dienelactone_hydrolase-like"/>
</dbReference>
<evidence type="ECO:0000259" key="1">
    <source>
        <dbReference type="Pfam" id="PF01738"/>
    </source>
</evidence>
<feature type="domain" description="Dienelactone hydrolase" evidence="1">
    <location>
        <begin position="11"/>
        <end position="229"/>
    </location>
</feature>
<protein>
    <submittedName>
        <fullName evidence="2">Dienelactone hydrolase family protein</fullName>
    </submittedName>
</protein>
<dbReference type="PANTHER" id="PTHR46623">
    <property type="entry name" value="CARBOXYMETHYLENEBUTENOLIDASE-RELATED"/>
    <property type="match status" value="1"/>
</dbReference>
<dbReference type="EMBL" id="CP106982">
    <property type="protein sequence ID" value="UYF92473.1"/>
    <property type="molecule type" value="Genomic_DNA"/>
</dbReference>
<accession>A0AA46NYZ1</accession>
<dbReference type="InterPro" id="IPR029058">
    <property type="entry name" value="AB_hydrolase_fold"/>
</dbReference>
<dbReference type="GeneID" id="83622456"/>
<dbReference type="Pfam" id="PF01738">
    <property type="entry name" value="DLH"/>
    <property type="match status" value="1"/>
</dbReference>
<dbReference type="GO" id="GO:0016787">
    <property type="term" value="F:hydrolase activity"/>
    <property type="evidence" value="ECO:0007669"/>
    <property type="project" value="UniProtKB-KW"/>
</dbReference>
<dbReference type="PANTHER" id="PTHR46623:SF6">
    <property type="entry name" value="ALPHA_BETA-HYDROLASES SUPERFAMILY PROTEIN"/>
    <property type="match status" value="1"/>
</dbReference>
<evidence type="ECO:0000313" key="3">
    <source>
        <dbReference type="Proteomes" id="UP001163947"/>
    </source>
</evidence>
<dbReference type="SUPFAM" id="SSF53474">
    <property type="entry name" value="alpha/beta-Hydrolases"/>
    <property type="match status" value="1"/>
</dbReference>
<dbReference type="Proteomes" id="UP001163947">
    <property type="component" value="Chromosome"/>
</dbReference>
<dbReference type="Gene3D" id="3.40.50.1820">
    <property type="entry name" value="alpha/beta hydrolase"/>
    <property type="match status" value="1"/>
</dbReference>
<sequence length="244" mass="26214">MTIPTERGPMPAHLATPAGPGPWPGVVVIHDALGMSRDIRAQADWLAGEGFLAVAPDLFHGSRRSTCLFSLFRGWVPRGDLDAARNWLADRRDCTGRIGVIGFCMGGGFALAVASDHNFAAASVNYGGLTKEVERALPRACPIVGSFGTKDRWPGVREVPDRLEPVLTAANIDHDIERYPNVGHGFMNDHDPGDLSIVDRTIAKVVAARYDEPATRDARARIAAFFRRHLGDAPRASDGPGAAT</sequence>
<dbReference type="AlphaFoldDB" id="A0AA46NYZ1"/>
<evidence type="ECO:0000313" key="2">
    <source>
        <dbReference type="EMBL" id="UYF92473.1"/>
    </source>
</evidence>
<organism evidence="2 3">
    <name type="scientific">Rhodococcus aetherivorans</name>
    <dbReference type="NCBI Taxonomy" id="191292"/>
    <lineage>
        <taxon>Bacteria</taxon>
        <taxon>Bacillati</taxon>
        <taxon>Actinomycetota</taxon>
        <taxon>Actinomycetes</taxon>
        <taxon>Mycobacteriales</taxon>
        <taxon>Nocardiaceae</taxon>
        <taxon>Rhodococcus</taxon>
    </lineage>
</organism>
<dbReference type="RefSeq" id="WP_231771710.1">
    <property type="nucleotide sequence ID" value="NZ_CAVJ010000115.1"/>
</dbReference>
<reference evidence="2" key="1">
    <citation type="submission" date="2022-09" db="EMBL/GenBank/DDBJ databases">
        <title>The genome sequence of Rhodococcus aetherivorans N1.</title>
        <authorList>
            <person name="Jiang W."/>
        </authorList>
    </citation>
    <scope>NUCLEOTIDE SEQUENCE</scope>
    <source>
        <strain evidence="2">N1</strain>
    </source>
</reference>